<keyword evidence="3" id="KW-1185">Reference proteome</keyword>
<gene>
    <name evidence="2" type="ORF">IFO67_15080</name>
</gene>
<evidence type="ECO:0000313" key="2">
    <source>
        <dbReference type="EMBL" id="MBD8504218.1"/>
    </source>
</evidence>
<feature type="signal peptide" evidence="1">
    <location>
        <begin position="1"/>
        <end position="22"/>
    </location>
</feature>
<accession>A0ABR9BDX8</accession>
<evidence type="ECO:0008006" key="4">
    <source>
        <dbReference type="Google" id="ProtNLM"/>
    </source>
</evidence>
<keyword evidence="1" id="KW-0732">Signal</keyword>
<feature type="chain" id="PRO_5046855963" description="Secreted protein" evidence="1">
    <location>
        <begin position="23"/>
        <end position="150"/>
    </location>
</feature>
<comment type="caution">
    <text evidence="2">The sequence shown here is derived from an EMBL/GenBank/DDBJ whole genome shotgun (WGS) entry which is preliminary data.</text>
</comment>
<proteinExistence type="predicted"/>
<dbReference type="Proteomes" id="UP000603602">
    <property type="component" value="Unassembled WGS sequence"/>
</dbReference>
<organism evidence="2 3">
    <name type="scientific">Thauera sedimentorum</name>
    <dbReference type="NCBI Taxonomy" id="2767595"/>
    <lineage>
        <taxon>Bacteria</taxon>
        <taxon>Pseudomonadati</taxon>
        <taxon>Pseudomonadota</taxon>
        <taxon>Betaproteobacteria</taxon>
        <taxon>Rhodocyclales</taxon>
        <taxon>Zoogloeaceae</taxon>
        <taxon>Thauera</taxon>
    </lineage>
</organism>
<sequence length="150" mass="14790">MKQINLALACCAAFGISGSAMAQTTFSGNANVTSAECVLLAEAVVLGASSGVTGAYLCEEATNLVQVGACHAGGSRQGGVACVDTDPLTAGNQVPVGSGCTDDDVAAGRNAPNPSYKAFFTSSEGGVIQEQPLTGRCEASTLSALPAWGG</sequence>
<protein>
    <recommendedName>
        <fullName evidence="4">Secreted protein</fullName>
    </recommendedName>
</protein>
<name>A0ABR9BDX8_9RHOO</name>
<dbReference type="RefSeq" id="WP_187718987.1">
    <property type="nucleotide sequence ID" value="NZ_JACTAH010000002.1"/>
</dbReference>
<dbReference type="EMBL" id="JACYTO010000002">
    <property type="protein sequence ID" value="MBD8504218.1"/>
    <property type="molecule type" value="Genomic_DNA"/>
</dbReference>
<reference evidence="3" key="1">
    <citation type="submission" date="2023-07" db="EMBL/GenBank/DDBJ databases">
        <title>Thauera sp. CAU 1555 isolated from sand of Yaerae Beach.</title>
        <authorList>
            <person name="Kim W."/>
        </authorList>
    </citation>
    <scope>NUCLEOTIDE SEQUENCE [LARGE SCALE GENOMIC DNA]</scope>
    <source>
        <strain evidence="3">CAU 1555</strain>
    </source>
</reference>
<evidence type="ECO:0000313" key="3">
    <source>
        <dbReference type="Proteomes" id="UP000603602"/>
    </source>
</evidence>
<evidence type="ECO:0000256" key="1">
    <source>
        <dbReference type="SAM" id="SignalP"/>
    </source>
</evidence>